<reference evidence="1 2" key="1">
    <citation type="submission" date="2015-01" db="EMBL/GenBank/DDBJ databases">
        <title>Vibrio sp. C5 JCM 19232 whole genome shotgun sequence.</title>
        <authorList>
            <person name="Sawabe T."/>
            <person name="Meirelles P."/>
            <person name="Feng G."/>
            <person name="Sayaka M."/>
            <person name="Hattori M."/>
            <person name="Ohkuma M."/>
        </authorList>
    </citation>
    <scope>NUCLEOTIDE SEQUENCE [LARGE SCALE GENOMIC DNA]</scope>
    <source>
        <strain evidence="1 2">JCM19232</strain>
    </source>
</reference>
<reference evidence="1 2" key="2">
    <citation type="submission" date="2015-01" db="EMBL/GenBank/DDBJ databases">
        <authorList>
            <consortium name="NBRP consortium"/>
            <person name="Sawabe T."/>
            <person name="Meirelles P."/>
            <person name="Feng G."/>
            <person name="Sayaka M."/>
            <person name="Hattori M."/>
            <person name="Ohkuma M."/>
        </authorList>
    </citation>
    <scope>NUCLEOTIDE SEQUENCE [LARGE SCALE GENOMIC DNA]</scope>
    <source>
        <strain evidence="1 2">JCM19232</strain>
    </source>
</reference>
<name>A0A0B8PGL0_9VIBR</name>
<comment type="caution">
    <text evidence="1">The sequence shown here is derived from an EMBL/GenBank/DDBJ whole genome shotgun (WGS) entry which is preliminary data.</text>
</comment>
<evidence type="ECO:0000313" key="2">
    <source>
        <dbReference type="Proteomes" id="UP000031670"/>
    </source>
</evidence>
<dbReference type="PROSITE" id="PS51257">
    <property type="entry name" value="PROKAR_LIPOPROTEIN"/>
    <property type="match status" value="1"/>
</dbReference>
<dbReference type="AlphaFoldDB" id="A0A0B8PGL0"/>
<protein>
    <recommendedName>
        <fullName evidence="3">Lipoprotein</fullName>
    </recommendedName>
</protein>
<gene>
    <name evidence="1" type="ORF">JCM19232_3036</name>
</gene>
<evidence type="ECO:0008006" key="3">
    <source>
        <dbReference type="Google" id="ProtNLM"/>
    </source>
</evidence>
<sequence>MSGKQLLPLFLTLGAVGCDSSSSASQEETFTPESITAEVQAVSPATNRARQASAAYNSIDHYFMIIWNDNRYNPDVETIELIRANYDGSFGEKIELDSTTGEDISDPTVSFNSTDNTFLTAWEKPFSNPTSSEALDKIQLSLIDSDGNITKSTTLDIGCTHGDASLEYNSDKNKWLLTWVHNTEDDEDCSENPKAGGVYVQYISASGEPEGEAKLIREEFDSNDVLNQNDTDDITGVHLAYNSKMISTFWHGSTNTTVILAKHFEIFFMV</sequence>
<accession>A0A0B8PGL0</accession>
<organism evidence="1 2">
    <name type="scientific">Vibrio ishigakensis</name>
    <dbReference type="NCBI Taxonomy" id="1481914"/>
    <lineage>
        <taxon>Bacteria</taxon>
        <taxon>Pseudomonadati</taxon>
        <taxon>Pseudomonadota</taxon>
        <taxon>Gammaproteobacteria</taxon>
        <taxon>Vibrionales</taxon>
        <taxon>Vibrionaceae</taxon>
        <taxon>Vibrio</taxon>
    </lineage>
</organism>
<evidence type="ECO:0000313" key="1">
    <source>
        <dbReference type="EMBL" id="GAM65436.1"/>
    </source>
</evidence>
<dbReference type="EMBL" id="BBSA01000019">
    <property type="protein sequence ID" value="GAM65436.1"/>
    <property type="molecule type" value="Genomic_DNA"/>
</dbReference>
<dbReference type="Proteomes" id="UP000031670">
    <property type="component" value="Unassembled WGS sequence"/>
</dbReference>
<proteinExistence type="predicted"/>